<evidence type="ECO:0000313" key="1">
    <source>
        <dbReference type="EMBL" id="EDY95769.1"/>
    </source>
</evidence>
<sequence length="42" mass="4677">MSIPLKSLAQYENSKSFLSTSSIFITMNSIPKFGNTILTTHK</sequence>
<dbReference type="Proteomes" id="UP000003452">
    <property type="component" value="Unassembled WGS sequence"/>
</dbReference>
<evidence type="ECO:0000313" key="2">
    <source>
        <dbReference type="Proteomes" id="UP000003452"/>
    </source>
</evidence>
<dbReference type="HOGENOM" id="CLU_3247428_0_0_10"/>
<dbReference type="EMBL" id="ABQC02000019">
    <property type="protein sequence ID" value="EDY95769.1"/>
    <property type="molecule type" value="Genomic_DNA"/>
</dbReference>
<organism evidence="1 2">
    <name type="scientific">Phocaeicola plebeius (strain DSM 17135 / JCM 12973 / CCUG 54634 / M2)</name>
    <name type="common">Bacteroides plebeius</name>
    <dbReference type="NCBI Taxonomy" id="484018"/>
    <lineage>
        <taxon>Bacteria</taxon>
        <taxon>Pseudomonadati</taxon>
        <taxon>Bacteroidota</taxon>
        <taxon>Bacteroidia</taxon>
        <taxon>Bacteroidales</taxon>
        <taxon>Bacteroidaceae</taxon>
        <taxon>Phocaeicola</taxon>
    </lineage>
</organism>
<proteinExistence type="predicted"/>
<name>B5CZ88_PHOPM</name>
<reference evidence="1 2" key="1">
    <citation type="submission" date="2008-08" db="EMBL/GenBank/DDBJ databases">
        <title>Draft genome sequence of Bacteroides plebeius (DSM 17135).</title>
        <authorList>
            <person name="Sudarsanam P."/>
            <person name="Ley R."/>
            <person name="Guruge J."/>
            <person name="Turnbaugh P.J."/>
            <person name="Mahowald M."/>
            <person name="Liep D."/>
            <person name="Gordon J."/>
        </authorList>
    </citation>
    <scope>NUCLEOTIDE SEQUENCE [LARGE SCALE GENOMIC DNA]</scope>
    <source>
        <strain evidence="2">DSM 17135 / JCM 12973 / M2</strain>
    </source>
</reference>
<comment type="caution">
    <text evidence="1">The sequence shown here is derived from an EMBL/GenBank/DDBJ whole genome shotgun (WGS) entry which is preliminary data.</text>
</comment>
<accession>B5CZ88</accession>
<gene>
    <name evidence="1" type="ORF">BACPLE_02045</name>
</gene>
<protein>
    <submittedName>
        <fullName evidence="1">Uncharacterized protein</fullName>
    </submittedName>
</protein>
<dbReference type="AlphaFoldDB" id="B5CZ88"/>
<reference evidence="1 2" key="2">
    <citation type="submission" date="2008-08" db="EMBL/GenBank/DDBJ databases">
        <authorList>
            <person name="Fulton L."/>
            <person name="Clifton S."/>
            <person name="Fulton B."/>
            <person name="Xu J."/>
            <person name="Minx P."/>
            <person name="Pepin K.H."/>
            <person name="Johnson M."/>
            <person name="Thiruvilangam P."/>
            <person name="Bhonagiri V."/>
            <person name="Nash W.E."/>
            <person name="Mardis E.R."/>
            <person name="Wilson R.K."/>
        </authorList>
    </citation>
    <scope>NUCLEOTIDE SEQUENCE [LARGE SCALE GENOMIC DNA]</scope>
    <source>
        <strain evidence="2">DSM 17135 / JCM 12973 / M2</strain>
    </source>
</reference>